<keyword evidence="4" id="KW-1185">Reference proteome</keyword>
<feature type="region of interest" description="Disordered" evidence="1">
    <location>
        <begin position="287"/>
        <end position="306"/>
    </location>
</feature>
<sequence>MRLLAINTTKKRVVSKRCGCNYHIAEIYTWRFFTRSAVPPDGLHSFPFSCLLPGHLPATIDSSFATLDYYLSVDLTTSAGRCTYTRTIKIKRAVLSIDEVHWVRTFPPTSITASVKHPSVVHPTGDFVIGLRLSGMVQEKLDFRERWGLHRISWYIEETQKFIALPCSKHMQEPGDGCRRVLRDEVRVIASEDVKTGWRTDFETGVIDVEFNAACNISLKPLCNVESQCGINVKHNLVIRMVVAKERAPLVKLSETVVTGAALVLCAQSPLVFAECPETVVAWDKEEPPTYESASASPPSYSDACN</sequence>
<organism evidence="3 4">
    <name type="scientific">Didymella heteroderae</name>
    <dbReference type="NCBI Taxonomy" id="1769908"/>
    <lineage>
        <taxon>Eukaryota</taxon>
        <taxon>Fungi</taxon>
        <taxon>Dikarya</taxon>
        <taxon>Ascomycota</taxon>
        <taxon>Pezizomycotina</taxon>
        <taxon>Dothideomycetes</taxon>
        <taxon>Pleosporomycetidae</taxon>
        <taxon>Pleosporales</taxon>
        <taxon>Pleosporineae</taxon>
        <taxon>Didymellaceae</taxon>
        <taxon>Didymella</taxon>
    </lineage>
</organism>
<dbReference type="EMBL" id="SWKV01000152">
    <property type="protein sequence ID" value="KAF3031402.1"/>
    <property type="molecule type" value="Genomic_DNA"/>
</dbReference>
<evidence type="ECO:0000313" key="4">
    <source>
        <dbReference type="Proteomes" id="UP000758155"/>
    </source>
</evidence>
<dbReference type="InterPro" id="IPR024391">
    <property type="entry name" value="LDB19_N"/>
</dbReference>
<evidence type="ECO:0000313" key="3">
    <source>
        <dbReference type="EMBL" id="KAF3031402.1"/>
    </source>
</evidence>
<reference evidence="3" key="1">
    <citation type="submission" date="2019-04" db="EMBL/GenBank/DDBJ databases">
        <title>Sequencing of skin fungus with MAO and IRED activity.</title>
        <authorList>
            <person name="Marsaioli A.J."/>
            <person name="Bonatto J.M.C."/>
            <person name="Reis Junior O."/>
        </authorList>
    </citation>
    <scope>NUCLEOTIDE SEQUENCE</scope>
    <source>
        <strain evidence="3">28M1</strain>
    </source>
</reference>
<protein>
    <recommendedName>
        <fullName evidence="2">LDB19 N-terminal domain-containing protein</fullName>
    </recommendedName>
</protein>
<dbReference type="Proteomes" id="UP000758155">
    <property type="component" value="Unassembled WGS sequence"/>
</dbReference>
<gene>
    <name evidence="3" type="ORF">E8E12_001776</name>
</gene>
<feature type="domain" description="LDB19 N-terminal" evidence="2">
    <location>
        <begin position="2"/>
        <end position="172"/>
    </location>
</feature>
<proteinExistence type="predicted"/>
<evidence type="ECO:0000256" key="1">
    <source>
        <dbReference type="SAM" id="MobiDB-lite"/>
    </source>
</evidence>
<comment type="caution">
    <text evidence="3">The sequence shown here is derived from an EMBL/GenBank/DDBJ whole genome shotgun (WGS) entry which is preliminary data.</text>
</comment>
<name>A0A9P5BUE2_9PLEO</name>
<dbReference type="Gene3D" id="2.60.40.640">
    <property type="match status" value="1"/>
</dbReference>
<dbReference type="AlphaFoldDB" id="A0A9P5BUE2"/>
<accession>A0A9P5BUE2</accession>
<dbReference type="InterPro" id="IPR014752">
    <property type="entry name" value="Arrestin-like_C"/>
</dbReference>
<dbReference type="Pfam" id="PF13002">
    <property type="entry name" value="LDB19"/>
    <property type="match status" value="1"/>
</dbReference>
<evidence type="ECO:0000259" key="2">
    <source>
        <dbReference type="Pfam" id="PF13002"/>
    </source>
</evidence>
<dbReference type="OrthoDB" id="3832628at2759"/>
<feature type="compositionally biased region" description="Low complexity" evidence="1">
    <location>
        <begin position="290"/>
        <end position="306"/>
    </location>
</feature>